<accession>A0A0J9UL28</accession>
<evidence type="ECO:0000313" key="2">
    <source>
        <dbReference type="EMBL" id="KNA98850.1"/>
    </source>
</evidence>
<reference evidence="2" key="2">
    <citation type="journal article" date="2010" name="Nature">
        <title>Comparative genomics reveals mobile pathogenicity chromosomes in Fusarium.</title>
        <authorList>
            <person name="Ma L.J."/>
            <person name="van der Does H.C."/>
            <person name="Borkovich K.A."/>
            <person name="Coleman J.J."/>
            <person name="Daboussi M.J."/>
            <person name="Di Pietro A."/>
            <person name="Dufresne M."/>
            <person name="Freitag M."/>
            <person name="Grabherr M."/>
            <person name="Henrissat B."/>
            <person name="Houterman P.M."/>
            <person name="Kang S."/>
            <person name="Shim W.B."/>
            <person name="Woloshuk C."/>
            <person name="Xie X."/>
            <person name="Xu J.R."/>
            <person name="Antoniw J."/>
            <person name="Baker S.E."/>
            <person name="Bluhm B.H."/>
            <person name="Breakspear A."/>
            <person name="Brown D.W."/>
            <person name="Butchko R.A."/>
            <person name="Chapman S."/>
            <person name="Coulson R."/>
            <person name="Coutinho P.M."/>
            <person name="Danchin E.G."/>
            <person name="Diener A."/>
            <person name="Gale L.R."/>
            <person name="Gardiner D.M."/>
            <person name="Goff S."/>
            <person name="Hammond-Kosack K.E."/>
            <person name="Hilburn K."/>
            <person name="Hua-Van A."/>
            <person name="Jonkers W."/>
            <person name="Kazan K."/>
            <person name="Kodira C.D."/>
            <person name="Koehrsen M."/>
            <person name="Kumar L."/>
            <person name="Lee Y.H."/>
            <person name="Li L."/>
            <person name="Manners J.M."/>
            <person name="Miranda-Saavedra D."/>
            <person name="Mukherjee M."/>
            <person name="Park G."/>
            <person name="Park J."/>
            <person name="Park S.Y."/>
            <person name="Proctor R.H."/>
            <person name="Regev A."/>
            <person name="Ruiz-Roldan M.C."/>
            <person name="Sain D."/>
            <person name="Sakthikumar S."/>
            <person name="Sykes S."/>
            <person name="Schwartz D.C."/>
            <person name="Turgeon B.G."/>
            <person name="Wapinski I."/>
            <person name="Yoder O."/>
            <person name="Young S."/>
            <person name="Zeng Q."/>
            <person name="Zhou S."/>
            <person name="Galagan J."/>
            <person name="Cuomo C.A."/>
            <person name="Kistler H.C."/>
            <person name="Rep M."/>
        </authorList>
    </citation>
    <scope>NUCLEOTIDE SEQUENCE [LARGE SCALE GENOMIC DNA]</scope>
    <source>
        <strain evidence="2">4287</strain>
    </source>
</reference>
<dbReference type="RefSeq" id="XP_018236896.1">
    <property type="nucleotide sequence ID" value="XM_018398552.1"/>
</dbReference>
<dbReference type="EMBL" id="DS231698">
    <property type="protein sequence ID" value="KNA98850.1"/>
    <property type="molecule type" value="Genomic_DNA"/>
</dbReference>
<dbReference type="GeneID" id="28959178"/>
<dbReference type="AlphaFoldDB" id="A0A0J9UL28"/>
<organism evidence="2 3">
    <name type="scientific">Fusarium oxysporum f. sp. lycopersici (strain 4287 / CBS 123668 / FGSC 9935 / NRRL 34936)</name>
    <name type="common">Fusarium vascular wilt of tomato</name>
    <dbReference type="NCBI Taxonomy" id="426428"/>
    <lineage>
        <taxon>Eukaryota</taxon>
        <taxon>Fungi</taxon>
        <taxon>Dikarya</taxon>
        <taxon>Ascomycota</taxon>
        <taxon>Pezizomycotina</taxon>
        <taxon>Sordariomycetes</taxon>
        <taxon>Hypocreomycetidae</taxon>
        <taxon>Hypocreales</taxon>
        <taxon>Nectriaceae</taxon>
        <taxon>Fusarium</taxon>
        <taxon>Fusarium oxysporum species complex</taxon>
    </lineage>
</organism>
<reference evidence="2" key="1">
    <citation type="submission" date="2007-04" db="EMBL/GenBank/DDBJ databases">
        <authorList>
            <consortium name="The Broad Institute Genome Sequencing Platform"/>
            <person name="Birren B."/>
            <person name="Lander E."/>
            <person name="Galagan J."/>
            <person name="Nusbaum C."/>
            <person name="Devon K."/>
            <person name="Ma L.-J."/>
            <person name="Jaffe D."/>
            <person name="Butler J."/>
            <person name="Alvarez P."/>
            <person name="Gnerre S."/>
            <person name="Grabherr M."/>
            <person name="Kleber M."/>
            <person name="Mauceli E."/>
            <person name="Brockman W."/>
            <person name="MacCallum I.A."/>
            <person name="Young S."/>
            <person name="LaButti K."/>
            <person name="DeCaprio D."/>
            <person name="Crawford M."/>
            <person name="Koehrsen M."/>
            <person name="Engels R."/>
            <person name="Montgomery P."/>
            <person name="Pearson M."/>
            <person name="Howarth C."/>
            <person name="Larson L."/>
            <person name="White J."/>
            <person name="O'Leary S."/>
            <person name="Kodira C."/>
            <person name="Zeng Q."/>
            <person name="Yandava C."/>
            <person name="Alvarado L."/>
            <person name="Kistler C."/>
            <person name="Shim W.-B."/>
            <person name="Kang S."/>
            <person name="Woloshuk C."/>
        </authorList>
    </citation>
    <scope>NUCLEOTIDE SEQUENCE</scope>
    <source>
        <strain evidence="2">4287</strain>
    </source>
</reference>
<gene>
    <name evidence="2" type="ORF">FOXG_18472</name>
</gene>
<feature type="region of interest" description="Disordered" evidence="1">
    <location>
        <begin position="1"/>
        <end position="23"/>
    </location>
</feature>
<evidence type="ECO:0000313" key="3">
    <source>
        <dbReference type="Proteomes" id="UP000009097"/>
    </source>
</evidence>
<proteinExistence type="predicted"/>
<name>A0A0J9UL28_FUSO4</name>
<sequence>MSSVELPQFVSPNPPGHRKPAQNWTSYSSAARYKLAIITLYSASSKTARKPHVAYIWDFSLGLLLINCLSNSPLFSFHSRPSLLPSRPSSCMTFPDAQFIQQHLHDPYHLNLVPRKLPHRPLSILPGLWDLCAYRRISGFDGRLRERSRRCEFKS</sequence>
<dbReference type="KEGG" id="fox:FOXG_18472"/>
<evidence type="ECO:0000256" key="1">
    <source>
        <dbReference type="SAM" id="MobiDB-lite"/>
    </source>
</evidence>
<protein>
    <submittedName>
        <fullName evidence="2">Uncharacterized protein</fullName>
    </submittedName>
</protein>
<dbReference type="Proteomes" id="UP000009097">
    <property type="component" value="Unassembled WGS sequence"/>
</dbReference>
<dbReference type="VEuPathDB" id="FungiDB:FOXG_18472"/>